<feature type="active site" evidence="10">
    <location>
        <position position="135"/>
    </location>
</feature>
<evidence type="ECO:0000259" key="11">
    <source>
        <dbReference type="Pfam" id="PF00288"/>
    </source>
</evidence>
<comment type="catalytic activity">
    <reaction evidence="10">
        <text>4-CDP-2-C-methyl-D-erythritol + ATP = 4-CDP-2-C-methyl-D-erythritol 2-phosphate + ADP + H(+)</text>
        <dbReference type="Rhea" id="RHEA:18437"/>
        <dbReference type="ChEBI" id="CHEBI:15378"/>
        <dbReference type="ChEBI" id="CHEBI:30616"/>
        <dbReference type="ChEBI" id="CHEBI:57823"/>
        <dbReference type="ChEBI" id="CHEBI:57919"/>
        <dbReference type="ChEBI" id="CHEBI:456216"/>
        <dbReference type="EC" id="2.7.1.148"/>
    </reaction>
</comment>
<evidence type="ECO:0000256" key="10">
    <source>
        <dbReference type="HAMAP-Rule" id="MF_00061"/>
    </source>
</evidence>
<evidence type="ECO:0000256" key="3">
    <source>
        <dbReference type="ARBA" id="ARBA00017473"/>
    </source>
</evidence>
<organism evidence="13 14">
    <name type="scientific">Methylophaga nitratireducenticrescens</name>
    <dbReference type="NCBI Taxonomy" id="754476"/>
    <lineage>
        <taxon>Bacteria</taxon>
        <taxon>Pseudomonadati</taxon>
        <taxon>Pseudomonadota</taxon>
        <taxon>Gammaproteobacteria</taxon>
        <taxon>Thiotrichales</taxon>
        <taxon>Piscirickettsiaceae</taxon>
        <taxon>Methylophaga</taxon>
    </lineage>
</organism>
<dbReference type="SUPFAM" id="SSF55060">
    <property type="entry name" value="GHMP Kinase, C-terminal domain"/>
    <property type="match status" value="1"/>
</dbReference>
<dbReference type="PANTHER" id="PTHR43527:SF2">
    <property type="entry name" value="4-DIPHOSPHOCYTIDYL-2-C-METHYL-D-ERYTHRITOL KINASE, CHLOROPLASTIC"/>
    <property type="match status" value="1"/>
</dbReference>
<dbReference type="SUPFAM" id="SSF54211">
    <property type="entry name" value="Ribosomal protein S5 domain 2-like"/>
    <property type="match status" value="1"/>
</dbReference>
<evidence type="ECO:0000256" key="1">
    <source>
        <dbReference type="ARBA" id="ARBA00009684"/>
    </source>
</evidence>
<dbReference type="STRING" id="754476.Q7A_503"/>
<evidence type="ECO:0000259" key="12">
    <source>
        <dbReference type="Pfam" id="PF08544"/>
    </source>
</evidence>
<keyword evidence="7 10" id="KW-0067">ATP-binding</keyword>
<keyword evidence="8 10" id="KW-0414">Isoprene biosynthesis</keyword>
<dbReference type="InterPro" id="IPR036554">
    <property type="entry name" value="GHMP_kinase_C_sf"/>
</dbReference>
<accession>I1XG32</accession>
<gene>
    <name evidence="10" type="primary">ispE</name>
    <name evidence="13" type="ordered locus">Q7A_503</name>
</gene>
<dbReference type="GO" id="GO:0005524">
    <property type="term" value="F:ATP binding"/>
    <property type="evidence" value="ECO:0007669"/>
    <property type="project" value="UniProtKB-UniRule"/>
</dbReference>
<dbReference type="FunFam" id="3.30.230.10:FF:000022">
    <property type="entry name" value="4-diphosphocytidyl-2-C-methyl-D-erythritol kinase"/>
    <property type="match status" value="1"/>
</dbReference>
<dbReference type="HOGENOM" id="CLU_053057_3_0_6"/>
<dbReference type="PIRSF" id="PIRSF010376">
    <property type="entry name" value="IspE"/>
    <property type="match status" value="1"/>
</dbReference>
<dbReference type="Pfam" id="PF00288">
    <property type="entry name" value="GHMP_kinases_N"/>
    <property type="match status" value="1"/>
</dbReference>
<comment type="pathway">
    <text evidence="10">Isoprenoid biosynthesis; isopentenyl diphosphate biosynthesis via DXP pathway; isopentenyl diphosphate from 1-deoxy-D-xylulose 5-phosphate: step 3/6.</text>
</comment>
<keyword evidence="5 10" id="KW-0547">Nucleotide-binding</keyword>
<dbReference type="GO" id="GO:0050515">
    <property type="term" value="F:4-(cytidine 5'-diphospho)-2-C-methyl-D-erythritol kinase activity"/>
    <property type="evidence" value="ECO:0007669"/>
    <property type="project" value="UniProtKB-UniRule"/>
</dbReference>
<proteinExistence type="inferred from homology"/>
<dbReference type="InterPro" id="IPR004424">
    <property type="entry name" value="IspE"/>
</dbReference>
<feature type="active site" evidence="10">
    <location>
        <position position="10"/>
    </location>
</feature>
<reference evidence="13 14" key="1">
    <citation type="journal article" date="2012" name="J. Bacteriol.">
        <title>Complete genome sequences of Methylophaga sp. strain JAM1 and Methylophaga sp. strain JAM7.</title>
        <authorList>
            <person name="Villeneuve C."/>
            <person name="Martineau C."/>
            <person name="Mauffrey F."/>
            <person name="Villemur R."/>
        </authorList>
    </citation>
    <scope>NUCLEOTIDE SEQUENCE [LARGE SCALE GENOMIC DNA]</scope>
    <source>
        <strain evidence="13 14">JAM1</strain>
    </source>
</reference>
<evidence type="ECO:0000313" key="14">
    <source>
        <dbReference type="Proteomes" id="UP000009144"/>
    </source>
</evidence>
<name>I1XG32_METNJ</name>
<dbReference type="PATRIC" id="fig|754476.3.peg.496"/>
<keyword evidence="14" id="KW-1185">Reference proteome</keyword>
<dbReference type="Gene3D" id="3.30.70.890">
    <property type="entry name" value="GHMP kinase, C-terminal domain"/>
    <property type="match status" value="1"/>
</dbReference>
<feature type="domain" description="GHMP kinase C-terminal" evidence="12">
    <location>
        <begin position="205"/>
        <end position="261"/>
    </location>
</feature>
<comment type="function">
    <text evidence="10">Catalyzes the phosphorylation of the position 2 hydroxy group of 4-diphosphocytidyl-2C-methyl-D-erythritol.</text>
</comment>
<evidence type="ECO:0000256" key="8">
    <source>
        <dbReference type="ARBA" id="ARBA00023229"/>
    </source>
</evidence>
<feature type="domain" description="GHMP kinase N-terminal" evidence="11">
    <location>
        <begin position="65"/>
        <end position="142"/>
    </location>
</feature>
<comment type="similarity">
    <text evidence="1 10">Belongs to the GHMP kinase family. IspE subfamily.</text>
</comment>
<dbReference type="Proteomes" id="UP000009144">
    <property type="component" value="Chromosome"/>
</dbReference>
<dbReference type="EMBL" id="CP003390">
    <property type="protein sequence ID" value="AFI83351.1"/>
    <property type="molecule type" value="Genomic_DNA"/>
</dbReference>
<evidence type="ECO:0000256" key="6">
    <source>
        <dbReference type="ARBA" id="ARBA00022777"/>
    </source>
</evidence>
<sequence length="289" mass="31331">MNKWWPAPAKLNLFLHITGRRPDGYHELQTAFQFLDHGDKLKFTITENAQITLKADLPEVVEEDNLIVKAARLLQTSCKSRSGAIIQLEKNLPMGGGLGGGSSDAATTLVALNKLWQCGLTEDQLASLGLQLGADVPVFVRGHAAWAEGVGEIFTKIEPPEPWYLVIFPECAVSTAEIFSATQLTRDCEPITIAGFLAGEGSNICESVVTKLHPPVAQALAWLAQYATIPRMTGTGSCVFARFESASAAENVLEHVPAHWHAFTAKGCNESPLSFCAKDFDRRLDVTAI</sequence>
<reference evidence="13 14" key="2">
    <citation type="journal article" date="2013" name="Int. J. Syst. Evol. Microbiol.">
        <title>Methylophaga nitratireducenticrescens sp. nov. and Methylophaga frappieri sp. nov., isolated from the biofilm of the methanol-fed denitrification system treating the seawater at the Montreal Biodome.</title>
        <authorList>
            <person name="Villeneuve C."/>
            <person name="Martineau C."/>
            <person name="Mauffrey F."/>
            <person name="Villemur R."/>
        </authorList>
    </citation>
    <scope>NUCLEOTIDE SEQUENCE [LARGE SCALE GENOMIC DNA]</scope>
    <source>
        <strain evidence="13 14">JAM1</strain>
    </source>
</reference>
<evidence type="ECO:0000256" key="7">
    <source>
        <dbReference type="ARBA" id="ARBA00022840"/>
    </source>
</evidence>
<dbReference type="Pfam" id="PF08544">
    <property type="entry name" value="GHMP_kinases_C"/>
    <property type="match status" value="1"/>
</dbReference>
<dbReference type="PANTHER" id="PTHR43527">
    <property type="entry name" value="4-DIPHOSPHOCYTIDYL-2-C-METHYL-D-ERYTHRITOL KINASE, CHLOROPLASTIC"/>
    <property type="match status" value="1"/>
</dbReference>
<evidence type="ECO:0000256" key="4">
    <source>
        <dbReference type="ARBA" id="ARBA00022679"/>
    </source>
</evidence>
<dbReference type="AlphaFoldDB" id="I1XG32"/>
<dbReference type="HAMAP" id="MF_00061">
    <property type="entry name" value="IspE"/>
    <property type="match status" value="1"/>
</dbReference>
<dbReference type="RefSeq" id="WP_014705726.1">
    <property type="nucleotide sequence ID" value="NC_017857.3"/>
</dbReference>
<keyword evidence="4 10" id="KW-0808">Transferase</keyword>
<evidence type="ECO:0000313" key="13">
    <source>
        <dbReference type="EMBL" id="AFI83351.1"/>
    </source>
</evidence>
<dbReference type="InterPro" id="IPR014721">
    <property type="entry name" value="Ribsml_uS5_D2-typ_fold_subgr"/>
</dbReference>
<dbReference type="Gene3D" id="3.30.230.10">
    <property type="match status" value="1"/>
</dbReference>
<protein>
    <recommendedName>
        <fullName evidence="3 10">4-diphosphocytidyl-2-C-methyl-D-erythritol kinase</fullName>
        <shortName evidence="10">CMK</shortName>
        <ecNumber evidence="2 10">2.7.1.148</ecNumber>
    </recommendedName>
    <alternativeName>
        <fullName evidence="9 10">4-(cytidine-5'-diphospho)-2-C-methyl-D-erythritol kinase</fullName>
    </alternativeName>
</protein>
<dbReference type="GO" id="GO:0019288">
    <property type="term" value="P:isopentenyl diphosphate biosynthetic process, methylerythritol 4-phosphate pathway"/>
    <property type="evidence" value="ECO:0007669"/>
    <property type="project" value="UniProtKB-UniRule"/>
</dbReference>
<dbReference type="InterPro" id="IPR020568">
    <property type="entry name" value="Ribosomal_Su5_D2-typ_SF"/>
</dbReference>
<dbReference type="KEGG" id="mej:Q7A_503"/>
<evidence type="ECO:0000256" key="5">
    <source>
        <dbReference type="ARBA" id="ARBA00022741"/>
    </source>
</evidence>
<dbReference type="GO" id="GO:0016114">
    <property type="term" value="P:terpenoid biosynthetic process"/>
    <property type="evidence" value="ECO:0007669"/>
    <property type="project" value="UniProtKB-UniRule"/>
</dbReference>
<feature type="binding site" evidence="10">
    <location>
        <begin position="93"/>
        <end position="103"/>
    </location>
    <ligand>
        <name>ATP</name>
        <dbReference type="ChEBI" id="CHEBI:30616"/>
    </ligand>
</feature>
<dbReference type="NCBIfam" id="TIGR00154">
    <property type="entry name" value="ispE"/>
    <property type="match status" value="1"/>
</dbReference>
<evidence type="ECO:0000256" key="9">
    <source>
        <dbReference type="ARBA" id="ARBA00032554"/>
    </source>
</evidence>
<dbReference type="OrthoDB" id="9809438at2"/>
<evidence type="ECO:0000256" key="2">
    <source>
        <dbReference type="ARBA" id="ARBA00012052"/>
    </source>
</evidence>
<dbReference type="EC" id="2.7.1.148" evidence="2 10"/>
<dbReference type="InterPro" id="IPR006204">
    <property type="entry name" value="GHMP_kinase_N_dom"/>
</dbReference>
<dbReference type="eggNOG" id="COG1947">
    <property type="taxonomic scope" value="Bacteria"/>
</dbReference>
<keyword evidence="6 10" id="KW-0418">Kinase</keyword>
<dbReference type="InterPro" id="IPR013750">
    <property type="entry name" value="GHMP_kinase_C_dom"/>
</dbReference>
<dbReference type="UniPathway" id="UPA00056">
    <property type="reaction ID" value="UER00094"/>
</dbReference>